<evidence type="ECO:0000313" key="3">
    <source>
        <dbReference type="RefSeq" id="XP_027076816.1"/>
    </source>
</evidence>
<dbReference type="PANTHER" id="PTHR31672">
    <property type="entry name" value="BNACNNG10540D PROTEIN"/>
    <property type="match status" value="1"/>
</dbReference>
<dbReference type="AlphaFoldDB" id="A0A6P6TGS3"/>
<dbReference type="InterPro" id="IPR036047">
    <property type="entry name" value="F-box-like_dom_sf"/>
</dbReference>
<dbReference type="InterPro" id="IPR017451">
    <property type="entry name" value="F-box-assoc_interact_dom"/>
</dbReference>
<reference evidence="3" key="2">
    <citation type="submission" date="2025-08" db="UniProtKB">
        <authorList>
            <consortium name="RefSeq"/>
        </authorList>
    </citation>
    <scope>IDENTIFICATION</scope>
    <source>
        <tissue evidence="3">Leaves</tissue>
    </source>
</reference>
<dbReference type="InterPro" id="IPR001810">
    <property type="entry name" value="F-box_dom"/>
</dbReference>
<dbReference type="PROSITE" id="PS50181">
    <property type="entry name" value="FBOX"/>
    <property type="match status" value="1"/>
</dbReference>
<keyword evidence="2" id="KW-1185">Reference proteome</keyword>
<dbReference type="Pfam" id="PF08268">
    <property type="entry name" value="FBA_3"/>
    <property type="match status" value="1"/>
</dbReference>
<dbReference type="GeneID" id="113700540"/>
<dbReference type="SMART" id="SM00256">
    <property type="entry name" value="FBOX"/>
    <property type="match status" value="1"/>
</dbReference>
<dbReference type="NCBIfam" id="TIGR01640">
    <property type="entry name" value="F_box_assoc_1"/>
    <property type="match status" value="1"/>
</dbReference>
<dbReference type="SUPFAM" id="SSF81383">
    <property type="entry name" value="F-box domain"/>
    <property type="match status" value="1"/>
</dbReference>
<gene>
    <name evidence="3" type="primary">LOC113700540</name>
</gene>
<dbReference type="OrthoDB" id="1924677at2759"/>
<feature type="domain" description="F-box" evidence="1">
    <location>
        <begin position="6"/>
        <end position="52"/>
    </location>
</feature>
<dbReference type="PANTHER" id="PTHR31672:SF10">
    <property type="entry name" value="F-BOX DOMAIN-CONTAINING PROTEIN"/>
    <property type="match status" value="1"/>
</dbReference>
<dbReference type="Proteomes" id="UP001652660">
    <property type="component" value="Chromosome 7e"/>
</dbReference>
<organism evidence="2 3">
    <name type="scientific">Coffea arabica</name>
    <name type="common">Arabian coffee</name>
    <dbReference type="NCBI Taxonomy" id="13443"/>
    <lineage>
        <taxon>Eukaryota</taxon>
        <taxon>Viridiplantae</taxon>
        <taxon>Streptophyta</taxon>
        <taxon>Embryophyta</taxon>
        <taxon>Tracheophyta</taxon>
        <taxon>Spermatophyta</taxon>
        <taxon>Magnoliopsida</taxon>
        <taxon>eudicotyledons</taxon>
        <taxon>Gunneridae</taxon>
        <taxon>Pentapetalae</taxon>
        <taxon>asterids</taxon>
        <taxon>lamiids</taxon>
        <taxon>Gentianales</taxon>
        <taxon>Rubiaceae</taxon>
        <taxon>Ixoroideae</taxon>
        <taxon>Gardenieae complex</taxon>
        <taxon>Bertiereae - Coffeeae clade</taxon>
        <taxon>Coffeeae</taxon>
        <taxon>Coffea</taxon>
    </lineage>
</organism>
<dbReference type="RefSeq" id="XP_027076816.1">
    <property type="nucleotide sequence ID" value="XM_027221015.1"/>
</dbReference>
<evidence type="ECO:0000313" key="2">
    <source>
        <dbReference type="Proteomes" id="UP001652660"/>
    </source>
</evidence>
<dbReference type="Gene3D" id="1.20.1280.50">
    <property type="match status" value="1"/>
</dbReference>
<evidence type="ECO:0000259" key="1">
    <source>
        <dbReference type="PROSITE" id="PS50181"/>
    </source>
</evidence>
<accession>A0A6P6TGS3</accession>
<dbReference type="CDD" id="cd22157">
    <property type="entry name" value="F-box_AtFBW1-like"/>
    <property type="match status" value="1"/>
</dbReference>
<sequence>MEDTLSILLPNLPNDVAIDILSRLPVKILVRFSCVCKVWQKLITSDRGFIRSQLQNSVKNLCGFKNLLLSGSERLGYCSTGTCQENQDFDRSLNQMVTLINGSENPAASQIIFREGKLKIAGCSDGIICFFKFCSYSCRSRVMVYLCNPALRQYRALPPGYYCGISYPWSTILCFLFDPVSDDYKVVKIMDMHRSEFLVEIYSLSNDSWKTFSVRNPSHSPHHLFRGPLVVHNGFPYWLVWNSVSAVLNVFDMVQEKIEEIPIPADTVECLLDIDLGVFQGSLSIFSTNSSSQNVVWVMKKDRLGISWMKQVIVLPPVSYIKPLSNVTTGVTASGKSLLVSDQGVVFHSDPEDQKVEDQNGVVLERVHFNRYVVADYVASLASVIPPEILKQKFSKDRLYIQEENAEVKVPQGQVS</sequence>
<name>A0A6P6TGS3_COFAR</name>
<dbReference type="InterPro" id="IPR050796">
    <property type="entry name" value="SCF_F-box_component"/>
</dbReference>
<proteinExistence type="predicted"/>
<reference evidence="2" key="1">
    <citation type="journal article" date="2025" name="Foods">
        <title>Unveiling the Microbial Signatures of Arabica Coffee Cherries: Insights into Ripeness Specific Diversity, Functional Traits, and Implications for Quality and Safety.</title>
        <authorList>
            <consortium name="RefSeq"/>
            <person name="Tenea G.N."/>
            <person name="Cifuentes V."/>
            <person name="Reyes P."/>
            <person name="Cevallos-Vallejos M."/>
        </authorList>
    </citation>
    <scope>NUCLEOTIDE SEQUENCE [LARGE SCALE GENOMIC DNA]</scope>
</reference>
<protein>
    <submittedName>
        <fullName evidence="3">F-box/kelch-repeat protein At3g23880-like</fullName>
    </submittedName>
</protein>
<dbReference type="InterPro" id="IPR013187">
    <property type="entry name" value="F-box-assoc_dom_typ3"/>
</dbReference>
<dbReference type="Pfam" id="PF00646">
    <property type="entry name" value="F-box"/>
    <property type="match status" value="1"/>
</dbReference>